<gene>
    <name evidence="1" type="ORF">FA048_02685</name>
</gene>
<dbReference type="AlphaFoldDB" id="A0A4U1CTL3"/>
<dbReference type="OrthoDB" id="981056at2"/>
<reference evidence="1 2" key="1">
    <citation type="submission" date="2019-04" db="EMBL/GenBank/DDBJ databases">
        <title>Pedobacter sp. RP-3-22 sp. nov., isolated from Arctic soil.</title>
        <authorList>
            <person name="Dahal R.H."/>
            <person name="Kim D.-U."/>
        </authorList>
    </citation>
    <scope>NUCLEOTIDE SEQUENCE [LARGE SCALE GENOMIC DNA]</scope>
    <source>
        <strain evidence="1 2">RP-3-22</strain>
    </source>
</reference>
<evidence type="ECO:0000313" key="1">
    <source>
        <dbReference type="EMBL" id="TKC12541.1"/>
    </source>
</evidence>
<dbReference type="InterPro" id="IPR009097">
    <property type="entry name" value="Cyclic_Pdiesterase"/>
</dbReference>
<dbReference type="Pfam" id="PF13563">
    <property type="entry name" value="2_5_RNA_ligase2"/>
    <property type="match status" value="1"/>
</dbReference>
<dbReference type="Gene3D" id="3.90.1140.10">
    <property type="entry name" value="Cyclic phosphodiesterase"/>
    <property type="match status" value="1"/>
</dbReference>
<keyword evidence="2" id="KW-1185">Reference proteome</keyword>
<accession>A0A4U1CTL3</accession>
<organism evidence="1 2">
    <name type="scientific">Pedobacter polaris</name>
    <dbReference type="NCBI Taxonomy" id="2571273"/>
    <lineage>
        <taxon>Bacteria</taxon>
        <taxon>Pseudomonadati</taxon>
        <taxon>Bacteroidota</taxon>
        <taxon>Sphingobacteriia</taxon>
        <taxon>Sphingobacteriales</taxon>
        <taxon>Sphingobacteriaceae</taxon>
        <taxon>Pedobacter</taxon>
    </lineage>
</organism>
<evidence type="ECO:0000313" key="2">
    <source>
        <dbReference type="Proteomes" id="UP000309488"/>
    </source>
</evidence>
<dbReference type="GO" id="GO:0016874">
    <property type="term" value="F:ligase activity"/>
    <property type="evidence" value="ECO:0007669"/>
    <property type="project" value="UniProtKB-KW"/>
</dbReference>
<keyword evidence="1" id="KW-0436">Ligase</keyword>
<dbReference type="SUPFAM" id="SSF55144">
    <property type="entry name" value="LigT-like"/>
    <property type="match status" value="1"/>
</dbReference>
<proteinExistence type="predicted"/>
<dbReference type="Proteomes" id="UP000309488">
    <property type="component" value="Unassembled WGS sequence"/>
</dbReference>
<protein>
    <submittedName>
        <fullName evidence="1">2'-5' RNA ligase family protein</fullName>
    </submittedName>
</protein>
<sequence>MEEIRRQLTLFIENETIEKVRVKFNPAQHALISAHVTLCREDELEDLDTIIANIKSLKINKPIRIIFNDVERFENGKGALIPACKEGTPLVNHANDHFHNLRDAILISPRKHLPHITLMHPRNSTCTDSIFEEIKSFKLPATLFFNKISLIEQKSGGKWKVLDEFSL</sequence>
<dbReference type="EMBL" id="SWBR01000001">
    <property type="protein sequence ID" value="TKC12541.1"/>
    <property type="molecule type" value="Genomic_DNA"/>
</dbReference>
<dbReference type="RefSeq" id="WP_136838666.1">
    <property type="nucleotide sequence ID" value="NZ_SWBR01000001.1"/>
</dbReference>
<name>A0A4U1CTL3_9SPHI</name>
<comment type="caution">
    <text evidence="1">The sequence shown here is derived from an EMBL/GenBank/DDBJ whole genome shotgun (WGS) entry which is preliminary data.</text>
</comment>